<dbReference type="AlphaFoldDB" id="A0A699UH51"/>
<feature type="non-terminal residue" evidence="2">
    <location>
        <position position="1"/>
    </location>
</feature>
<feature type="compositionally biased region" description="Basic and acidic residues" evidence="1">
    <location>
        <begin position="65"/>
        <end position="88"/>
    </location>
</feature>
<feature type="compositionally biased region" description="Basic and acidic residues" evidence="1">
    <location>
        <begin position="38"/>
        <end position="48"/>
    </location>
</feature>
<proteinExistence type="predicted"/>
<sequence length="88" mass="9799">KSSKEAESQKDPKSKEGKSSSSSKDTSRSHHKSSGKFAHAEEPSHTVDDFGVQKNQEFDMGNNDEQPKDEAAPKNDWLKKPERPSTLD</sequence>
<name>A0A699UH51_TANCI</name>
<protein>
    <submittedName>
        <fullName evidence="2">Uncharacterized protein</fullName>
    </submittedName>
</protein>
<feature type="compositionally biased region" description="Basic and acidic residues" evidence="1">
    <location>
        <begin position="1"/>
        <end position="18"/>
    </location>
</feature>
<feature type="non-terminal residue" evidence="2">
    <location>
        <position position="88"/>
    </location>
</feature>
<gene>
    <name evidence="2" type="ORF">Tci_893786</name>
</gene>
<reference evidence="2" key="1">
    <citation type="journal article" date="2019" name="Sci. Rep.">
        <title>Draft genome of Tanacetum cinerariifolium, the natural source of mosquito coil.</title>
        <authorList>
            <person name="Yamashiro T."/>
            <person name="Shiraishi A."/>
            <person name="Satake H."/>
            <person name="Nakayama K."/>
        </authorList>
    </citation>
    <scope>NUCLEOTIDE SEQUENCE</scope>
</reference>
<organism evidence="2">
    <name type="scientific">Tanacetum cinerariifolium</name>
    <name type="common">Dalmatian daisy</name>
    <name type="synonym">Chrysanthemum cinerariifolium</name>
    <dbReference type="NCBI Taxonomy" id="118510"/>
    <lineage>
        <taxon>Eukaryota</taxon>
        <taxon>Viridiplantae</taxon>
        <taxon>Streptophyta</taxon>
        <taxon>Embryophyta</taxon>
        <taxon>Tracheophyta</taxon>
        <taxon>Spermatophyta</taxon>
        <taxon>Magnoliopsida</taxon>
        <taxon>eudicotyledons</taxon>
        <taxon>Gunneridae</taxon>
        <taxon>Pentapetalae</taxon>
        <taxon>asterids</taxon>
        <taxon>campanulids</taxon>
        <taxon>Asterales</taxon>
        <taxon>Asteraceae</taxon>
        <taxon>Asteroideae</taxon>
        <taxon>Anthemideae</taxon>
        <taxon>Anthemidinae</taxon>
        <taxon>Tanacetum</taxon>
    </lineage>
</organism>
<evidence type="ECO:0000256" key="1">
    <source>
        <dbReference type="SAM" id="MobiDB-lite"/>
    </source>
</evidence>
<evidence type="ECO:0000313" key="2">
    <source>
        <dbReference type="EMBL" id="GFD21817.1"/>
    </source>
</evidence>
<comment type="caution">
    <text evidence="2">The sequence shown here is derived from an EMBL/GenBank/DDBJ whole genome shotgun (WGS) entry which is preliminary data.</text>
</comment>
<dbReference type="EMBL" id="BKCJ011332534">
    <property type="protein sequence ID" value="GFD21817.1"/>
    <property type="molecule type" value="Genomic_DNA"/>
</dbReference>
<feature type="region of interest" description="Disordered" evidence="1">
    <location>
        <begin position="1"/>
        <end position="88"/>
    </location>
</feature>
<accession>A0A699UH51</accession>